<reference evidence="1 2" key="1">
    <citation type="submission" date="2018-07" db="EMBL/GenBank/DDBJ databases">
        <title>Draft Genome Assemblies for Five Robust Yarrowia lipolytica Strains Exhibiting High Lipid Production and Pentose Sugar Utilization and Sugar Alcohol Secretion from Undetoxified Lignocellulosic Biomass Hydrolysates.</title>
        <authorList>
            <consortium name="DOE Joint Genome Institute"/>
            <person name="Walker C."/>
            <person name="Ryu S."/>
            <person name="Na H."/>
            <person name="Zane M."/>
            <person name="LaButti K."/>
            <person name="Lipzen A."/>
            <person name="Haridas S."/>
            <person name="Barry K."/>
            <person name="Grigoriev I.V."/>
            <person name="Quarterman J."/>
            <person name="Slininger P."/>
            <person name="Dien B."/>
            <person name="Trinh C.T."/>
        </authorList>
    </citation>
    <scope>NUCLEOTIDE SEQUENCE [LARGE SCALE GENOMIC DNA]</scope>
    <source>
        <strain evidence="1 2">YB392</strain>
    </source>
</reference>
<dbReference type="AlphaFoldDB" id="A0A371BXD8"/>
<gene>
    <name evidence="1" type="ORF">B0I71DRAFT_21932</name>
</gene>
<organism evidence="1 2">
    <name type="scientific">Yarrowia lipolytica</name>
    <name type="common">Candida lipolytica</name>
    <dbReference type="NCBI Taxonomy" id="4952"/>
    <lineage>
        <taxon>Eukaryota</taxon>
        <taxon>Fungi</taxon>
        <taxon>Dikarya</taxon>
        <taxon>Ascomycota</taxon>
        <taxon>Saccharomycotina</taxon>
        <taxon>Dipodascomycetes</taxon>
        <taxon>Dipodascales</taxon>
        <taxon>Dipodascales incertae sedis</taxon>
        <taxon>Yarrowia</taxon>
    </lineage>
</organism>
<name>A0A371BXD8_YARLL</name>
<evidence type="ECO:0000313" key="2">
    <source>
        <dbReference type="Proteomes" id="UP000256601"/>
    </source>
</evidence>
<dbReference type="VEuPathDB" id="FungiDB:YALI0_C14146g"/>
<dbReference type="VEuPathDB" id="FungiDB:YALI1_C19872g"/>
<dbReference type="Proteomes" id="UP000256601">
    <property type="component" value="Unassembled WGS sequence"/>
</dbReference>
<evidence type="ECO:0000313" key="1">
    <source>
        <dbReference type="EMBL" id="RDW22741.1"/>
    </source>
</evidence>
<sequence>MVNSTTPTPTSTTRHLLSSQYITCIRVYAWGLCVGGRLTHHLVSDTDRVLTKINHSSPGLDYRGILEQMDVLGGKGLADWLQQGRCENEIFLSALVLYLFHWIDGIDKVVDKLYRRTCVEIELSSGPAKGELRDEDNPGSASQRVLHWFQTKVPVLETVPFWSKLVGRQNKTEGAFFKVRHSTIPLLDTLRTHIKHYKTCLPSVLGLGDVSGNPIPLDAQYLAEEMNMKIVLGNSRLVEAFPAAQGLARDWIDGALMVTAIMVRSIVWWSALLGEQEDSALSDGFEEMVGGGGVEEMDFIQYLEQSRFQQRLQTLSDWFSQHSGDTASVD</sequence>
<proteinExistence type="predicted"/>
<protein>
    <submittedName>
        <fullName evidence="1">Uncharacterized protein</fullName>
    </submittedName>
</protein>
<accession>A0A371BXD8</accession>
<dbReference type="EMBL" id="KZ859159">
    <property type="protein sequence ID" value="RDW22741.1"/>
    <property type="molecule type" value="Genomic_DNA"/>
</dbReference>